<evidence type="ECO:0000313" key="2">
    <source>
        <dbReference type="EMBL" id="MFC0678757.1"/>
    </source>
</evidence>
<dbReference type="InterPro" id="IPR013830">
    <property type="entry name" value="SGNH_hydro"/>
</dbReference>
<reference evidence="2 3" key="1">
    <citation type="submission" date="2024-09" db="EMBL/GenBank/DDBJ databases">
        <authorList>
            <person name="Sun Q."/>
            <person name="Mori K."/>
        </authorList>
    </citation>
    <scope>NUCLEOTIDE SEQUENCE [LARGE SCALE GENOMIC DNA]</scope>
    <source>
        <strain evidence="2 3">KCTC 23076</strain>
    </source>
</reference>
<evidence type="ECO:0000313" key="3">
    <source>
        <dbReference type="Proteomes" id="UP001589896"/>
    </source>
</evidence>
<dbReference type="SUPFAM" id="SSF52266">
    <property type="entry name" value="SGNH hydrolase"/>
    <property type="match status" value="1"/>
</dbReference>
<gene>
    <name evidence="2" type="ORF">ACFFGH_12985</name>
</gene>
<dbReference type="PANTHER" id="PTHR43784">
    <property type="entry name" value="GDSL-LIKE LIPASE/ACYLHYDROLASE, PUTATIVE (AFU_ORTHOLOGUE AFUA_2G00820)-RELATED"/>
    <property type="match status" value="1"/>
</dbReference>
<feature type="domain" description="SGNH hydrolase-type esterase" evidence="1">
    <location>
        <begin position="8"/>
        <end position="181"/>
    </location>
</feature>
<evidence type="ECO:0000259" key="1">
    <source>
        <dbReference type="Pfam" id="PF13472"/>
    </source>
</evidence>
<name>A0ABV6RP38_9GAMM</name>
<dbReference type="Proteomes" id="UP001589896">
    <property type="component" value="Unassembled WGS sequence"/>
</dbReference>
<dbReference type="EC" id="3.1.-.-" evidence="2"/>
<keyword evidence="3" id="KW-1185">Reference proteome</keyword>
<accession>A0ABV6RP38</accession>
<keyword evidence="2" id="KW-0378">Hydrolase</keyword>
<dbReference type="CDD" id="cd01832">
    <property type="entry name" value="SGNH_hydrolase_like_1"/>
    <property type="match status" value="1"/>
</dbReference>
<dbReference type="RefSeq" id="WP_386668882.1">
    <property type="nucleotide sequence ID" value="NZ_JBHLTG010000002.1"/>
</dbReference>
<proteinExistence type="predicted"/>
<dbReference type="Pfam" id="PF13472">
    <property type="entry name" value="Lipase_GDSL_2"/>
    <property type="match status" value="1"/>
</dbReference>
<sequence>MPEIRYVALGDSFTEGVGDDLPDGRVRGWADLVAQGMAAASPDRVLYANLAIRGRLLDRIIDDQLVHALALEPTLVTFNGGGNDILRPNADTAALFRRYTEVIDRVASAGAQLVLISGGNPTAGLPLGSRIQPKGDMLNELVARLAGERGVPFADNWSDRELAKPAYWSPDRLHLAEVGHHRVAARVLATIGFDHPAFWITESSGTTDSPGLRAELAYYRRHVLPWVQRRLTGRSSGDGRVAKFAEWSEVEAPSR</sequence>
<dbReference type="InterPro" id="IPR053140">
    <property type="entry name" value="GDSL_Rv0518-like"/>
</dbReference>
<organism evidence="2 3">
    <name type="scientific">Lysobacter korlensis</name>
    <dbReference type="NCBI Taxonomy" id="553636"/>
    <lineage>
        <taxon>Bacteria</taxon>
        <taxon>Pseudomonadati</taxon>
        <taxon>Pseudomonadota</taxon>
        <taxon>Gammaproteobacteria</taxon>
        <taxon>Lysobacterales</taxon>
        <taxon>Lysobacteraceae</taxon>
        <taxon>Lysobacter</taxon>
    </lineage>
</organism>
<comment type="caution">
    <text evidence="2">The sequence shown here is derived from an EMBL/GenBank/DDBJ whole genome shotgun (WGS) entry which is preliminary data.</text>
</comment>
<dbReference type="PANTHER" id="PTHR43784:SF2">
    <property type="entry name" value="GDSL-LIKE LIPASE_ACYLHYDROLASE, PUTATIVE (AFU_ORTHOLOGUE AFUA_2G00820)-RELATED"/>
    <property type="match status" value="1"/>
</dbReference>
<dbReference type="Gene3D" id="3.40.50.1110">
    <property type="entry name" value="SGNH hydrolase"/>
    <property type="match status" value="1"/>
</dbReference>
<dbReference type="EMBL" id="JBHLTG010000002">
    <property type="protein sequence ID" value="MFC0678757.1"/>
    <property type="molecule type" value="Genomic_DNA"/>
</dbReference>
<dbReference type="InterPro" id="IPR036514">
    <property type="entry name" value="SGNH_hydro_sf"/>
</dbReference>
<protein>
    <submittedName>
        <fullName evidence="2">SGNH/GDSL hydrolase family protein</fullName>
        <ecNumber evidence="2">3.1.-.-</ecNumber>
    </submittedName>
</protein>
<dbReference type="GO" id="GO:0016787">
    <property type="term" value="F:hydrolase activity"/>
    <property type="evidence" value="ECO:0007669"/>
    <property type="project" value="UniProtKB-KW"/>
</dbReference>